<dbReference type="PANTHER" id="PTHR35271">
    <property type="entry name" value="ABC TRANSPORTER, SUBSTRATE-BINDING LIPOPROTEIN-RELATED"/>
    <property type="match status" value="1"/>
</dbReference>
<name>A0A5A9W4W1_9GAMM</name>
<reference evidence="1 2" key="1">
    <citation type="submission" date="2019-03" db="EMBL/GenBank/DDBJ databases">
        <title>Nitrincola sp. nov. isolated from an Indian soda lake.</title>
        <authorList>
            <person name="Joshi A."/>
            <person name="Thite S.V."/>
            <person name="Joseph N."/>
            <person name="Dhotre D."/>
            <person name="Moorthy M."/>
            <person name="Shouche Y.S."/>
        </authorList>
    </citation>
    <scope>NUCLEOTIDE SEQUENCE [LARGE SCALE GENOMIC DNA]</scope>
    <source>
        <strain evidence="1 2">MEB193</strain>
    </source>
</reference>
<gene>
    <name evidence="1" type="ORF">E1H14_07165</name>
</gene>
<sequence length="322" mass="36477">MTELITDMLSKDVAKTLRSRLSQSVQRLWLVCLCISPLAQATDIPLVLTDNSGIYQQFARLISQRTALPTETLLLNQATHEIRQRPIVVAIGTRACEELARHTQSPTRLICTFLPSQAFQHLIDHPQKADTDIERAIDAVFLDQPIQRQVALARLLVPQAKYLGTLYGESSQIYQTEIEEYAQQYGFLTLSDFLREEGNPVQTLTPLLERSQVFLALPDSTLFNRTVTKWLLYISLRNRVPLIGFSESYVDAGALIGVYSTPEQQAQQVAETLSAIRQGRSPVQAFPQYFTLKVNSNTERTLRMRLPSLDQLSQALLQEEMR</sequence>
<dbReference type="EMBL" id="SMRS01000005">
    <property type="protein sequence ID" value="KAA0874601.1"/>
    <property type="molecule type" value="Genomic_DNA"/>
</dbReference>
<dbReference type="PANTHER" id="PTHR35271:SF1">
    <property type="entry name" value="ABC TRANSPORTER, SUBSTRATE-BINDING LIPOPROTEIN"/>
    <property type="match status" value="1"/>
</dbReference>
<dbReference type="Proteomes" id="UP000325302">
    <property type="component" value="Unassembled WGS sequence"/>
</dbReference>
<comment type="caution">
    <text evidence="1">The sequence shown here is derived from an EMBL/GenBank/DDBJ whole genome shotgun (WGS) entry which is preliminary data.</text>
</comment>
<proteinExistence type="predicted"/>
<evidence type="ECO:0000313" key="1">
    <source>
        <dbReference type="EMBL" id="KAA0874601.1"/>
    </source>
</evidence>
<keyword evidence="2" id="KW-1185">Reference proteome</keyword>
<evidence type="ECO:0008006" key="3">
    <source>
        <dbReference type="Google" id="ProtNLM"/>
    </source>
</evidence>
<dbReference type="Gene3D" id="3.40.50.2300">
    <property type="match status" value="1"/>
</dbReference>
<evidence type="ECO:0000313" key="2">
    <source>
        <dbReference type="Proteomes" id="UP000325302"/>
    </source>
</evidence>
<protein>
    <recommendedName>
        <fullName evidence="3">ABC transporter substrate-binding protein</fullName>
    </recommendedName>
</protein>
<dbReference type="Pfam" id="PF04392">
    <property type="entry name" value="ABC_sub_bind"/>
    <property type="match status" value="1"/>
</dbReference>
<dbReference type="InterPro" id="IPR007487">
    <property type="entry name" value="ABC_transpt-TYRBP-like"/>
</dbReference>
<dbReference type="AlphaFoldDB" id="A0A5A9W4W1"/>
<organism evidence="1 2">
    <name type="scientific">Nitrincola tapanii</name>
    <dbReference type="NCBI Taxonomy" id="1708751"/>
    <lineage>
        <taxon>Bacteria</taxon>
        <taxon>Pseudomonadati</taxon>
        <taxon>Pseudomonadota</taxon>
        <taxon>Gammaproteobacteria</taxon>
        <taxon>Oceanospirillales</taxon>
        <taxon>Oceanospirillaceae</taxon>
        <taxon>Nitrincola</taxon>
    </lineage>
</organism>
<accession>A0A5A9W4W1</accession>
<dbReference type="OrthoDB" id="9178917at2"/>